<gene>
    <name evidence="2" type="ORF">JCM19239_1501</name>
</gene>
<organism evidence="2 3">
    <name type="scientific">Vibrio variabilis</name>
    <dbReference type="NCBI Taxonomy" id="990271"/>
    <lineage>
        <taxon>Bacteria</taxon>
        <taxon>Pseudomonadati</taxon>
        <taxon>Pseudomonadota</taxon>
        <taxon>Gammaproteobacteria</taxon>
        <taxon>Vibrionales</taxon>
        <taxon>Vibrionaceae</taxon>
        <taxon>Vibrio</taxon>
    </lineage>
</organism>
<reference evidence="3" key="1">
    <citation type="submission" date="2014-09" db="EMBL/GenBank/DDBJ databases">
        <title>Vibrio variabilis JCM 19239. (C206) whole genome shotgun sequence.</title>
        <authorList>
            <person name="Sawabe T."/>
            <person name="Meirelles P."/>
            <person name="Nakanishi M."/>
            <person name="Sayaka M."/>
            <person name="Hattori M."/>
            <person name="Ohkuma M."/>
        </authorList>
    </citation>
    <scope>NUCLEOTIDE SEQUENCE [LARGE SCALE GENOMIC DNA]</scope>
    <source>
        <strain evidence="3">JCM 19239</strain>
    </source>
</reference>
<evidence type="ECO:0000313" key="2">
    <source>
        <dbReference type="EMBL" id="GAL27780.1"/>
    </source>
</evidence>
<dbReference type="EMBL" id="BBMS01000033">
    <property type="protein sequence ID" value="GAL27780.1"/>
    <property type="molecule type" value="Genomic_DNA"/>
</dbReference>
<dbReference type="Proteomes" id="UP000029223">
    <property type="component" value="Unassembled WGS sequence"/>
</dbReference>
<feature type="region of interest" description="Disordered" evidence="1">
    <location>
        <begin position="94"/>
        <end position="129"/>
    </location>
</feature>
<sequence length="193" mass="22732">MKPQKSKHIHSKIKAHSQQSRSKVMADSINKLIMDIKKDIESQAYSLQSVFDKHFKTMELLKSQGVKYQYIYQYLALGITRTHFDNLLYRTKKKRKHLSNNKEKHSLKNATSSTNSSIANTEAVQPKEEKEKPIHSCLENDFKAVCFNNERLIKRCLETDLSPTDVKNWQCANQFQLSDRLSEYRRKLRLKRK</sequence>
<protein>
    <submittedName>
        <fullName evidence="2">Uncharacterized protein</fullName>
    </submittedName>
</protein>
<keyword evidence="3" id="KW-1185">Reference proteome</keyword>
<feature type="region of interest" description="Disordered" evidence="1">
    <location>
        <begin position="1"/>
        <end position="21"/>
    </location>
</feature>
<reference evidence="3" key="2">
    <citation type="submission" date="2014-09" db="EMBL/GenBank/DDBJ databases">
        <authorList>
            <consortium name="NBRP consortium"/>
            <person name="Sawabe T."/>
            <person name="Meirelles P."/>
            <person name="Nakanishi M."/>
            <person name="Sayaka M."/>
            <person name="Hattori M."/>
            <person name="Ohkuma M."/>
        </authorList>
    </citation>
    <scope>NUCLEOTIDE SEQUENCE [LARGE SCALE GENOMIC DNA]</scope>
    <source>
        <strain evidence="3">JCM 19239</strain>
    </source>
</reference>
<feature type="compositionally biased region" description="Low complexity" evidence="1">
    <location>
        <begin position="109"/>
        <end position="123"/>
    </location>
</feature>
<evidence type="ECO:0000313" key="3">
    <source>
        <dbReference type="Proteomes" id="UP000029223"/>
    </source>
</evidence>
<name>A0ABQ0JG85_9VIBR</name>
<evidence type="ECO:0000256" key="1">
    <source>
        <dbReference type="SAM" id="MobiDB-lite"/>
    </source>
</evidence>
<accession>A0ABQ0JG85</accession>
<proteinExistence type="predicted"/>
<feature type="compositionally biased region" description="Basic residues" evidence="1">
    <location>
        <begin position="1"/>
        <end position="15"/>
    </location>
</feature>
<comment type="caution">
    <text evidence="2">The sequence shown here is derived from an EMBL/GenBank/DDBJ whole genome shotgun (WGS) entry which is preliminary data.</text>
</comment>